<feature type="domain" description="Alanyl-transfer RNA synthetases family profile" evidence="14">
    <location>
        <begin position="1"/>
        <end position="709"/>
    </location>
</feature>
<dbReference type="InterPro" id="IPR050058">
    <property type="entry name" value="Ala-tRNA_ligase"/>
</dbReference>
<dbReference type="FunFam" id="3.30.930.10:FF:000011">
    <property type="entry name" value="Alanine--tRNA ligase, cytoplasmic"/>
    <property type="match status" value="1"/>
</dbReference>
<dbReference type="PRINTS" id="PR00980">
    <property type="entry name" value="TRNASYNTHALA"/>
</dbReference>
<evidence type="ECO:0000256" key="4">
    <source>
        <dbReference type="ARBA" id="ARBA00017959"/>
    </source>
</evidence>
<keyword evidence="5" id="KW-0820">tRNA-binding</keyword>
<dbReference type="GO" id="GO:0000049">
    <property type="term" value="F:tRNA binding"/>
    <property type="evidence" value="ECO:0007669"/>
    <property type="project" value="UniProtKB-KW"/>
</dbReference>
<dbReference type="GO" id="GO:0005737">
    <property type="term" value="C:cytoplasm"/>
    <property type="evidence" value="ECO:0007669"/>
    <property type="project" value="InterPro"/>
</dbReference>
<dbReference type="SUPFAM" id="SSF55681">
    <property type="entry name" value="Class II aaRS and biotin synthetases"/>
    <property type="match status" value="1"/>
</dbReference>
<dbReference type="FunFam" id="3.30.980.10:FF:000004">
    <property type="entry name" value="Alanine--tRNA ligase, cytoplasmic"/>
    <property type="match status" value="1"/>
</dbReference>
<evidence type="ECO:0000256" key="11">
    <source>
        <dbReference type="ARBA" id="ARBA00022884"/>
    </source>
</evidence>
<keyword evidence="6" id="KW-0436">Ligase</keyword>
<dbReference type="AlphaFoldDB" id="A0A381NJN8"/>
<dbReference type="InterPro" id="IPR012947">
    <property type="entry name" value="tRNA_SAD"/>
</dbReference>
<dbReference type="NCBIfam" id="TIGR00344">
    <property type="entry name" value="alaS"/>
    <property type="match status" value="1"/>
</dbReference>
<dbReference type="SMART" id="SM00863">
    <property type="entry name" value="tRNA_SAD"/>
    <property type="match status" value="1"/>
</dbReference>
<dbReference type="GO" id="GO:0006419">
    <property type="term" value="P:alanyl-tRNA aminoacylation"/>
    <property type="evidence" value="ECO:0007669"/>
    <property type="project" value="InterPro"/>
</dbReference>
<evidence type="ECO:0000256" key="10">
    <source>
        <dbReference type="ARBA" id="ARBA00022840"/>
    </source>
</evidence>
<keyword evidence="11" id="KW-0694">RNA-binding</keyword>
<protein>
    <recommendedName>
        <fullName evidence="4">Alanine--tRNA ligase</fullName>
        <ecNumber evidence="3">6.1.1.7</ecNumber>
    </recommendedName>
</protein>
<name>A0A381NJN8_9ZZZZ</name>
<dbReference type="Gene3D" id="3.30.980.10">
    <property type="entry name" value="Threonyl-trna Synthetase, Chain A, domain 2"/>
    <property type="match status" value="1"/>
</dbReference>
<keyword evidence="8" id="KW-0547">Nucleotide-binding</keyword>
<evidence type="ECO:0000256" key="12">
    <source>
        <dbReference type="ARBA" id="ARBA00022917"/>
    </source>
</evidence>
<keyword evidence="7" id="KW-0479">Metal-binding</keyword>
<dbReference type="InterPro" id="IPR018163">
    <property type="entry name" value="Thr/Ala-tRNA-synth_IIc_edit"/>
</dbReference>
<organism evidence="15">
    <name type="scientific">marine metagenome</name>
    <dbReference type="NCBI Taxonomy" id="408172"/>
    <lineage>
        <taxon>unclassified sequences</taxon>
        <taxon>metagenomes</taxon>
        <taxon>ecological metagenomes</taxon>
    </lineage>
</organism>
<dbReference type="EC" id="6.1.1.7" evidence="3"/>
<dbReference type="Pfam" id="PF01411">
    <property type="entry name" value="tRNA-synt_2c"/>
    <property type="match status" value="1"/>
</dbReference>
<comment type="cofactor">
    <cofactor evidence="1">
        <name>Zn(2+)</name>
        <dbReference type="ChEBI" id="CHEBI:29105"/>
    </cofactor>
</comment>
<dbReference type="GO" id="GO:0004813">
    <property type="term" value="F:alanine-tRNA ligase activity"/>
    <property type="evidence" value="ECO:0007669"/>
    <property type="project" value="UniProtKB-EC"/>
</dbReference>
<dbReference type="Gene3D" id="3.30.54.20">
    <property type="match status" value="1"/>
</dbReference>
<dbReference type="CDD" id="cd00673">
    <property type="entry name" value="AlaRS_core"/>
    <property type="match status" value="1"/>
</dbReference>
<dbReference type="PANTHER" id="PTHR11777">
    <property type="entry name" value="ALANYL-TRNA SYNTHETASE"/>
    <property type="match status" value="1"/>
</dbReference>
<dbReference type="SUPFAM" id="SSF55186">
    <property type="entry name" value="ThrRS/AlaRS common domain"/>
    <property type="match status" value="1"/>
</dbReference>
<keyword evidence="9" id="KW-0862">Zinc</keyword>
<dbReference type="GO" id="GO:0005524">
    <property type="term" value="F:ATP binding"/>
    <property type="evidence" value="ECO:0007669"/>
    <property type="project" value="UniProtKB-KW"/>
</dbReference>
<evidence type="ECO:0000256" key="7">
    <source>
        <dbReference type="ARBA" id="ARBA00022723"/>
    </source>
</evidence>
<evidence type="ECO:0000256" key="9">
    <source>
        <dbReference type="ARBA" id="ARBA00022833"/>
    </source>
</evidence>
<reference evidence="15" key="1">
    <citation type="submission" date="2018-05" db="EMBL/GenBank/DDBJ databases">
        <authorList>
            <person name="Lanie J.A."/>
            <person name="Ng W.-L."/>
            <person name="Kazmierczak K.M."/>
            <person name="Andrzejewski T.M."/>
            <person name="Davidsen T.M."/>
            <person name="Wayne K.J."/>
            <person name="Tettelin H."/>
            <person name="Glass J.I."/>
            <person name="Rusch D."/>
            <person name="Podicherti R."/>
            <person name="Tsui H.-C.T."/>
            <person name="Winkler M.E."/>
        </authorList>
    </citation>
    <scope>NUCLEOTIDE SEQUENCE</scope>
</reference>
<dbReference type="PANTHER" id="PTHR11777:SF9">
    <property type="entry name" value="ALANINE--TRNA LIGASE, CYTOPLASMIC"/>
    <property type="match status" value="1"/>
</dbReference>
<dbReference type="InterPro" id="IPR009000">
    <property type="entry name" value="Transl_B-barrel_sf"/>
</dbReference>
<dbReference type="Gene3D" id="2.40.30.130">
    <property type="match status" value="1"/>
</dbReference>
<dbReference type="Gene3D" id="3.10.310.40">
    <property type="match status" value="1"/>
</dbReference>
<dbReference type="PROSITE" id="PS50860">
    <property type="entry name" value="AA_TRNA_LIGASE_II_ALA"/>
    <property type="match status" value="1"/>
</dbReference>
<keyword evidence="12" id="KW-0648">Protein biosynthesis</keyword>
<evidence type="ECO:0000256" key="6">
    <source>
        <dbReference type="ARBA" id="ARBA00022598"/>
    </source>
</evidence>
<dbReference type="Gene3D" id="3.30.930.10">
    <property type="entry name" value="Bira Bifunctional Protein, Domain 2"/>
    <property type="match status" value="1"/>
</dbReference>
<keyword evidence="13" id="KW-0030">Aminoacyl-tRNA synthetase</keyword>
<dbReference type="HAMAP" id="MF_00036_B">
    <property type="entry name" value="Ala_tRNA_synth_B"/>
    <property type="match status" value="1"/>
</dbReference>
<dbReference type="InterPro" id="IPR018162">
    <property type="entry name" value="Ala-tRNA-ligase_IIc_anticod-bd"/>
</dbReference>
<evidence type="ECO:0000256" key="3">
    <source>
        <dbReference type="ARBA" id="ARBA00013168"/>
    </source>
</evidence>
<evidence type="ECO:0000259" key="14">
    <source>
        <dbReference type="PROSITE" id="PS50860"/>
    </source>
</evidence>
<proteinExistence type="inferred from homology"/>
<evidence type="ECO:0000256" key="1">
    <source>
        <dbReference type="ARBA" id="ARBA00001947"/>
    </source>
</evidence>
<dbReference type="GO" id="GO:0002161">
    <property type="term" value="F:aminoacyl-tRNA deacylase activity"/>
    <property type="evidence" value="ECO:0007669"/>
    <property type="project" value="TreeGrafter"/>
</dbReference>
<dbReference type="GO" id="GO:0046872">
    <property type="term" value="F:metal ion binding"/>
    <property type="evidence" value="ECO:0007669"/>
    <property type="project" value="UniProtKB-KW"/>
</dbReference>
<dbReference type="EMBL" id="UINC01000410">
    <property type="protein sequence ID" value="SUZ54832.1"/>
    <property type="molecule type" value="Genomic_DNA"/>
</dbReference>
<keyword evidence="10" id="KW-0067">ATP-binding</keyword>
<evidence type="ECO:0000256" key="8">
    <source>
        <dbReference type="ARBA" id="ARBA00022741"/>
    </source>
</evidence>
<dbReference type="SUPFAM" id="SSF50447">
    <property type="entry name" value="Translation proteins"/>
    <property type="match status" value="1"/>
</dbReference>
<accession>A0A381NJN8</accession>
<dbReference type="InterPro" id="IPR045864">
    <property type="entry name" value="aa-tRNA-synth_II/BPL/LPL"/>
</dbReference>
<evidence type="ECO:0000256" key="13">
    <source>
        <dbReference type="ARBA" id="ARBA00023146"/>
    </source>
</evidence>
<dbReference type="InterPro" id="IPR002318">
    <property type="entry name" value="Ala-tRNA-lgiase_IIc"/>
</dbReference>
<evidence type="ECO:0000256" key="2">
    <source>
        <dbReference type="ARBA" id="ARBA00008226"/>
    </source>
</evidence>
<sequence>MDTKKIRKLFFDFFKAKKHEIVDSAPITIKNDPSLMFTNAGMNQFKNIFLGDEIPKCKRIANTQKCLRVSGKHNDLEEVGIDKYHHTMFEMLGNWSFGDYFKENAIQWAWDLLVNVYKLDEKRLYVSIFGGDKKDNLEKDIESYNIWNKIVDDVKIIDGSKKDNFWEMGETGPCGPCSEIHIDLRSENEIKKIPTRNLINKDHPEVIEIWNLVFIEFNRLSNGKLVLLPNKHVDTGMGLERLAMAIKGLKSTYDIDLFDSTIKSLSKESNYNYGENSKIDIAFRVIVDHIRAIVFTISDGEIPSNNKSGYVIRRILRRAVRYGFSSLNIKKPFLHKLAKTVILDYSDIFDNLINQQDFIVKVILEEEKTFLKTLDKGLSMISHIKNEAINENKTISGKIAFELYDTYGFPYDLTDLIAKENNLSVDENEFKIQLELQRNRSRNVSKIIKEDWKIISEKGNCEFVGYVKLSSKSKILKYRKIIDKELTSYHVVFNTTPFYSESGGQVGDTGNLIYDDKKIKILNTIKENDLIIHQINELPSNLNDSYKLEVNAFRRSLISNNHSATHLLHAALQKILGNHVIQKGSLVNDKALRFDFSHFTKISDTEIRDIQNLVNEKIRKNIEVKVLENTPIEKAKKMGAMALFGEKYGKNVRVVIIDNKYSIELCGGTHVSFTSEIGTFKVISESSISSGIRRIEALTSVEAENYIINESNEIKELKSMLKAGDVLLAVNSLLSKNKKLEEKVLGFSKIKKNNLKDDLKKNILIKNDINILINEFDDESLDMIKKIGFELKNEFKNLIFLATTKHNSKPSILLLISEDLVNKFNLDSRIIINDLSVYIEGEGGGQQFFSTAGGKNIDGLSKVISIGKKMILEKVSV</sequence>
<dbReference type="InterPro" id="IPR018164">
    <property type="entry name" value="Ala-tRNA-synth_IIc_N"/>
</dbReference>
<dbReference type="Pfam" id="PF07973">
    <property type="entry name" value="tRNA_SAD"/>
    <property type="match status" value="1"/>
</dbReference>
<comment type="similarity">
    <text evidence="2">Belongs to the class-II aminoacyl-tRNA synthetase family.</text>
</comment>
<gene>
    <name evidence="15" type="ORF">METZ01_LOCUS7686</name>
</gene>
<dbReference type="InterPro" id="IPR023033">
    <property type="entry name" value="Ala_tRNA_ligase_euk/bac"/>
</dbReference>
<dbReference type="FunFam" id="3.30.54.20:FF:000001">
    <property type="entry name" value="Alanine--tRNA ligase"/>
    <property type="match status" value="1"/>
</dbReference>
<evidence type="ECO:0000256" key="5">
    <source>
        <dbReference type="ARBA" id="ARBA00022555"/>
    </source>
</evidence>
<dbReference type="SUPFAM" id="SSF101353">
    <property type="entry name" value="Putative anticodon-binding domain of alanyl-tRNA synthetase (AlaRS)"/>
    <property type="match status" value="1"/>
</dbReference>
<dbReference type="InterPro" id="IPR018165">
    <property type="entry name" value="Ala-tRNA-synth_IIc_core"/>
</dbReference>
<evidence type="ECO:0000313" key="15">
    <source>
        <dbReference type="EMBL" id="SUZ54832.1"/>
    </source>
</evidence>